<proteinExistence type="predicted"/>
<evidence type="ECO:0000256" key="8">
    <source>
        <dbReference type="SAM" id="Phobius"/>
    </source>
</evidence>
<keyword evidence="4 8" id="KW-0812">Transmembrane</keyword>
<protein>
    <submittedName>
        <fullName evidence="9">Uncharacterized protein</fullName>
    </submittedName>
</protein>
<keyword evidence="5 8" id="KW-1133">Transmembrane helix</keyword>
<evidence type="ECO:0000256" key="6">
    <source>
        <dbReference type="ARBA" id="ARBA00023136"/>
    </source>
</evidence>
<evidence type="ECO:0000313" key="10">
    <source>
        <dbReference type="Proteomes" id="UP001448207"/>
    </source>
</evidence>
<evidence type="ECO:0000256" key="4">
    <source>
        <dbReference type="ARBA" id="ARBA00022692"/>
    </source>
</evidence>
<reference evidence="9 10" key="1">
    <citation type="submission" date="2024-04" db="EMBL/GenBank/DDBJ databases">
        <title>Symmetric and asymmetric DNA N6-adenine methylation regulates different biological responses in Mucorales.</title>
        <authorList>
            <consortium name="Lawrence Berkeley National Laboratory"/>
            <person name="Lax C."/>
            <person name="Mondo S.J."/>
            <person name="Osorio-Concepcion M."/>
            <person name="Muszewska A."/>
            <person name="Corrochano-Luque M."/>
            <person name="Gutierrez G."/>
            <person name="Riley R."/>
            <person name="Lipzen A."/>
            <person name="Guo J."/>
            <person name="Hundley H."/>
            <person name="Amirebrahimi M."/>
            <person name="Ng V."/>
            <person name="Lorenzo-Gutierrez D."/>
            <person name="Binder U."/>
            <person name="Yang J."/>
            <person name="Song Y."/>
            <person name="Canovas D."/>
            <person name="Navarro E."/>
            <person name="Freitag M."/>
            <person name="Gabaldon T."/>
            <person name="Grigoriev I.V."/>
            <person name="Corrochano L.M."/>
            <person name="Nicolas F.E."/>
            <person name="Garre V."/>
        </authorList>
    </citation>
    <scope>NUCLEOTIDE SEQUENCE [LARGE SCALE GENOMIC DNA]</scope>
    <source>
        <strain evidence="9 10">L51</strain>
    </source>
</reference>
<name>A0ABR3BBR3_PHYBL</name>
<feature type="transmembrane region" description="Helical" evidence="8">
    <location>
        <begin position="151"/>
        <end position="171"/>
    </location>
</feature>
<feature type="transmembrane region" description="Helical" evidence="8">
    <location>
        <begin position="48"/>
        <end position="71"/>
    </location>
</feature>
<keyword evidence="7" id="KW-0675">Receptor</keyword>
<gene>
    <name evidence="9" type="ORF">J3Q64DRAFT_1855133</name>
</gene>
<comment type="caution">
    <text evidence="9">The sequence shown here is derived from an EMBL/GenBank/DDBJ whole genome shotgun (WGS) entry which is preliminary data.</text>
</comment>
<feature type="transmembrane region" description="Helical" evidence="8">
    <location>
        <begin position="272"/>
        <end position="302"/>
    </location>
</feature>
<dbReference type="PANTHER" id="PTHR21444">
    <property type="entry name" value="COILED-COIL DOMAIN-CONTAINING PROTEIN 180"/>
    <property type="match status" value="1"/>
</dbReference>
<sequence length="546" mass="63013">MPIQLKRRHILILRSNTGVYSTLILFTLRVVTDLPSFVITYAREIPFLVMNALAIIPTLLANGIVLAYFLMRAVKYHPCDRCRIEFLQVDGIEEDYVKLLFTQREFRIVAKGRQNGIPINKARQVFLKRYPLTTYLRLLYRLFGMNAYVRIPYPVKISLTLLIYCLGQLIPVLTTEMLGVGGVVPTFICQWTPYFAQFQYTPNPTRFAVKTWMLMQIAAYISTFGAGIFAMVYSLGILRRVTKDIINIRRGDYNIFKGKKNNTLDLDDSIRFLGVCLGFGFTGTLYFMIEIALFGTGIAMLVQLDKLRDYVFRLSGYGVFFASFFVAWIFQLVQKRITRIVFIKKGTRFSLQNRSPLLHYWYFMMLTSMTRALTSYILRTLKLIVRYPLFSLRVDRNAETWSVRRGDGGFVGYMGMLLAENEYNNPIMLVFIECILHHLPPPLSNTTNPDTPCRKHSALSDSERNEIGPVCETSPAVATAIASPVRQVTTKSVYWRQVRARNRWFLAYTLINNPMLRKSRCLQNKRNEACLESLHQVPPSNLSYKN</sequence>
<dbReference type="Proteomes" id="UP001448207">
    <property type="component" value="Unassembled WGS sequence"/>
</dbReference>
<comment type="subcellular location">
    <subcellularLocation>
        <location evidence="1">Cell membrane</location>
        <topology evidence="1">Multi-pass membrane protein</topology>
    </subcellularLocation>
</comment>
<evidence type="ECO:0000256" key="3">
    <source>
        <dbReference type="ARBA" id="ARBA00022475"/>
    </source>
</evidence>
<keyword evidence="10" id="KW-1185">Reference proteome</keyword>
<feature type="transmembrane region" description="Helical" evidence="8">
    <location>
        <begin position="217"/>
        <end position="238"/>
    </location>
</feature>
<dbReference type="InterPro" id="IPR026612">
    <property type="entry name" value="STRA6-like"/>
</dbReference>
<feature type="transmembrane region" description="Helical" evidence="8">
    <location>
        <begin position="20"/>
        <end position="42"/>
    </location>
</feature>
<keyword evidence="6 8" id="KW-0472">Membrane</keyword>
<dbReference type="Pfam" id="PF14752">
    <property type="entry name" value="RBP_receptor"/>
    <property type="match status" value="1"/>
</dbReference>
<dbReference type="EMBL" id="JBCLYO010000001">
    <property type="protein sequence ID" value="KAL0096294.1"/>
    <property type="molecule type" value="Genomic_DNA"/>
</dbReference>
<keyword evidence="3" id="KW-1003">Cell membrane</keyword>
<evidence type="ECO:0000256" key="1">
    <source>
        <dbReference type="ARBA" id="ARBA00004651"/>
    </source>
</evidence>
<feature type="transmembrane region" description="Helical" evidence="8">
    <location>
        <begin position="314"/>
        <end position="333"/>
    </location>
</feature>
<keyword evidence="2" id="KW-0813">Transport</keyword>
<evidence type="ECO:0000256" key="2">
    <source>
        <dbReference type="ARBA" id="ARBA00022448"/>
    </source>
</evidence>
<feature type="transmembrane region" description="Helical" evidence="8">
    <location>
        <begin position="360"/>
        <end position="378"/>
    </location>
</feature>
<evidence type="ECO:0000256" key="7">
    <source>
        <dbReference type="ARBA" id="ARBA00023170"/>
    </source>
</evidence>
<evidence type="ECO:0000313" key="9">
    <source>
        <dbReference type="EMBL" id="KAL0096294.1"/>
    </source>
</evidence>
<accession>A0ABR3BBR3</accession>
<dbReference type="PANTHER" id="PTHR21444:SF15">
    <property type="entry name" value="RECEPTOR FOR RETINOL UPTAKE STRA6"/>
    <property type="match status" value="1"/>
</dbReference>
<organism evidence="9 10">
    <name type="scientific">Phycomyces blakesleeanus</name>
    <dbReference type="NCBI Taxonomy" id="4837"/>
    <lineage>
        <taxon>Eukaryota</taxon>
        <taxon>Fungi</taxon>
        <taxon>Fungi incertae sedis</taxon>
        <taxon>Mucoromycota</taxon>
        <taxon>Mucoromycotina</taxon>
        <taxon>Mucoromycetes</taxon>
        <taxon>Mucorales</taxon>
        <taxon>Phycomycetaceae</taxon>
        <taxon>Phycomyces</taxon>
    </lineage>
</organism>
<evidence type="ECO:0000256" key="5">
    <source>
        <dbReference type="ARBA" id="ARBA00022989"/>
    </source>
</evidence>